<dbReference type="AlphaFoldDB" id="A0A953LW35"/>
<evidence type="ECO:0000313" key="2">
    <source>
        <dbReference type="EMBL" id="MBZ0155521.1"/>
    </source>
</evidence>
<dbReference type="CDD" id="cd07432">
    <property type="entry name" value="PHP_HisPPase"/>
    <property type="match status" value="1"/>
</dbReference>
<dbReference type="SUPFAM" id="SSF56112">
    <property type="entry name" value="Protein kinase-like (PK-like)"/>
    <property type="match status" value="1"/>
</dbReference>
<dbReference type="Gene3D" id="3.90.1200.10">
    <property type="match status" value="1"/>
</dbReference>
<organism evidence="2 3">
    <name type="scientific">Candidatus Nitrobium versatile</name>
    <dbReference type="NCBI Taxonomy" id="2884831"/>
    <lineage>
        <taxon>Bacteria</taxon>
        <taxon>Pseudomonadati</taxon>
        <taxon>Nitrospirota</taxon>
        <taxon>Nitrospiria</taxon>
        <taxon>Nitrospirales</taxon>
        <taxon>Nitrospiraceae</taxon>
        <taxon>Candidatus Nitrobium</taxon>
    </lineage>
</organism>
<reference evidence="2" key="2">
    <citation type="submission" date="2021-08" db="EMBL/GenBank/DDBJ databases">
        <authorList>
            <person name="Dalcin Martins P."/>
        </authorList>
    </citation>
    <scope>NUCLEOTIDE SEQUENCE</scope>
    <source>
        <strain evidence="2">MAG_39</strain>
    </source>
</reference>
<reference evidence="2" key="1">
    <citation type="journal article" date="2021" name="bioRxiv">
        <title>Unraveling nitrogen, sulfur and carbon metabolic pathways and microbial community transcriptional responses to substrate deprivation and toxicity stresses in a bioreactor mimicking anoxic brackish coastal sediment conditions.</title>
        <authorList>
            <person name="Martins P.D."/>
            <person name="Echeveste M.J."/>
            <person name="Arshad A."/>
            <person name="Kurth J."/>
            <person name="Ouboter H."/>
            <person name="Jetten M.S.M."/>
            <person name="Welte C.U."/>
        </authorList>
    </citation>
    <scope>NUCLEOTIDE SEQUENCE</scope>
    <source>
        <strain evidence="2">MAG_39</strain>
    </source>
</reference>
<accession>A0A953LW35</accession>
<gene>
    <name evidence="2" type="ORF">K8I29_04810</name>
</gene>
<dbReference type="GO" id="GO:0035312">
    <property type="term" value="F:5'-3' DNA exonuclease activity"/>
    <property type="evidence" value="ECO:0007669"/>
    <property type="project" value="TreeGrafter"/>
</dbReference>
<proteinExistence type="predicted"/>
<dbReference type="PANTHER" id="PTHR42924:SF3">
    <property type="entry name" value="POLYMERASE_HISTIDINOL PHOSPHATASE N-TERMINAL DOMAIN-CONTAINING PROTEIN"/>
    <property type="match status" value="1"/>
</dbReference>
<dbReference type="Gene3D" id="3.20.20.140">
    <property type="entry name" value="Metal-dependent hydrolases"/>
    <property type="match status" value="1"/>
</dbReference>
<name>A0A953LW35_9BACT</name>
<dbReference type="GO" id="GO:0004534">
    <property type="term" value="F:5'-3' RNA exonuclease activity"/>
    <property type="evidence" value="ECO:0007669"/>
    <property type="project" value="TreeGrafter"/>
</dbReference>
<evidence type="ECO:0000259" key="1">
    <source>
        <dbReference type="Pfam" id="PF01636"/>
    </source>
</evidence>
<comment type="caution">
    <text evidence="2">The sequence shown here is derived from an EMBL/GenBank/DDBJ whole genome shotgun (WGS) entry which is preliminary data.</text>
</comment>
<dbReference type="PANTHER" id="PTHR42924">
    <property type="entry name" value="EXONUCLEASE"/>
    <property type="match status" value="1"/>
</dbReference>
<feature type="domain" description="Aminoglycoside phosphotransferase" evidence="1">
    <location>
        <begin position="227"/>
        <end position="429"/>
    </location>
</feature>
<sequence>MILEIHCHTAEHSVCSKVSAAELVQRNFEKGLQGTVFTEHQYLWPPEEIRELRMKLKVPDYYVVLSGQEVATSDFGHVLVYGADVVIEKGTSIKTIRERFPEAALVWAHPYRDENIPPREMLLHPLIDGVEIFNANHTVTESARALRDWHHHKFTAIAGTDSHALSYAGIYPTFFDHPVATIEELALEIRAGRCRPFFKEIPRSGTSDTQITEITIGTKGGGVPLERYMIKSHENGRAFMPASGIMHIMDEFVRRGFEKGAFRIPKPLGFDQKSLTVIEQDIQGETLFDKLLHATPDEAALYLRMTAEWLAKLHNLRLQITPPEEFLQEEVKRMEHDLASFYKTNNPHARRAEEIMNTVVETESALFCKYPERMVQGHGDFHPKNIIIGQDDPADPSSIFVAAIDFGSSYTLPPAFDIGTFLAQFRNQFHNERQVLSKVSEDVFLQAYLIEACNLDNDFLPQVEFFIARTSLSISYYLIKVGLGTSENIWRVLIEAGHSLARLAVHMKGWPIIEYTDASLNR</sequence>
<dbReference type="SUPFAM" id="SSF89550">
    <property type="entry name" value="PHP domain-like"/>
    <property type="match status" value="1"/>
</dbReference>
<dbReference type="Pfam" id="PF01636">
    <property type="entry name" value="APH"/>
    <property type="match status" value="1"/>
</dbReference>
<evidence type="ECO:0000313" key="3">
    <source>
        <dbReference type="Proteomes" id="UP000705867"/>
    </source>
</evidence>
<dbReference type="InterPro" id="IPR052018">
    <property type="entry name" value="PHP_domain"/>
</dbReference>
<protein>
    <submittedName>
        <fullName evidence="2">Phosphotransferase</fullName>
    </submittedName>
</protein>
<dbReference type="EMBL" id="JAIOIV010000034">
    <property type="protein sequence ID" value="MBZ0155521.1"/>
    <property type="molecule type" value="Genomic_DNA"/>
</dbReference>
<dbReference type="InterPro" id="IPR011009">
    <property type="entry name" value="Kinase-like_dom_sf"/>
</dbReference>
<dbReference type="Proteomes" id="UP000705867">
    <property type="component" value="Unassembled WGS sequence"/>
</dbReference>
<dbReference type="InterPro" id="IPR016195">
    <property type="entry name" value="Pol/histidinol_Pase-like"/>
</dbReference>
<dbReference type="InterPro" id="IPR002575">
    <property type="entry name" value="Aminoglycoside_PTrfase"/>
</dbReference>